<keyword evidence="3" id="KW-1185">Reference proteome</keyword>
<dbReference type="Pfam" id="PF12937">
    <property type="entry name" value="F-box-like"/>
    <property type="match status" value="1"/>
</dbReference>
<organism evidence="2 3">
    <name type="scientific">Echria macrotheca</name>
    <dbReference type="NCBI Taxonomy" id="438768"/>
    <lineage>
        <taxon>Eukaryota</taxon>
        <taxon>Fungi</taxon>
        <taxon>Dikarya</taxon>
        <taxon>Ascomycota</taxon>
        <taxon>Pezizomycotina</taxon>
        <taxon>Sordariomycetes</taxon>
        <taxon>Sordariomycetidae</taxon>
        <taxon>Sordariales</taxon>
        <taxon>Schizotheciaceae</taxon>
        <taxon>Echria</taxon>
    </lineage>
</organism>
<feature type="domain" description="F-box" evidence="1">
    <location>
        <begin position="126"/>
        <end position="174"/>
    </location>
</feature>
<name>A0AAJ0FEH2_9PEZI</name>
<proteinExistence type="predicted"/>
<dbReference type="Gene3D" id="1.20.1280.50">
    <property type="match status" value="1"/>
</dbReference>
<reference evidence="2" key="1">
    <citation type="submission" date="2023-06" db="EMBL/GenBank/DDBJ databases">
        <title>Genome-scale phylogeny and comparative genomics of the fungal order Sordariales.</title>
        <authorList>
            <consortium name="Lawrence Berkeley National Laboratory"/>
            <person name="Hensen N."/>
            <person name="Bonometti L."/>
            <person name="Westerberg I."/>
            <person name="Brannstrom I.O."/>
            <person name="Guillou S."/>
            <person name="Cros-Aarteil S."/>
            <person name="Calhoun S."/>
            <person name="Haridas S."/>
            <person name="Kuo A."/>
            <person name="Mondo S."/>
            <person name="Pangilinan J."/>
            <person name="Riley R."/>
            <person name="Labutti K."/>
            <person name="Andreopoulos B."/>
            <person name="Lipzen A."/>
            <person name="Chen C."/>
            <person name="Yanf M."/>
            <person name="Daum C."/>
            <person name="Ng V."/>
            <person name="Clum A."/>
            <person name="Steindorff A."/>
            <person name="Ohm R."/>
            <person name="Martin F."/>
            <person name="Silar P."/>
            <person name="Natvig D."/>
            <person name="Lalanne C."/>
            <person name="Gautier V."/>
            <person name="Ament-Velasquez S.L."/>
            <person name="Kruys A."/>
            <person name="Hutchinson M.I."/>
            <person name="Powell A.J."/>
            <person name="Barry K."/>
            <person name="Miller A.N."/>
            <person name="Grigoriev I.V."/>
            <person name="Debuchy R."/>
            <person name="Gladieux P."/>
            <person name="Thoren M.H."/>
            <person name="Johannesson H."/>
        </authorList>
    </citation>
    <scope>NUCLEOTIDE SEQUENCE</scope>
    <source>
        <strain evidence="2">PSN4</strain>
    </source>
</reference>
<gene>
    <name evidence="2" type="ORF">QBC47DRAFT_295524</name>
</gene>
<dbReference type="InterPro" id="IPR001810">
    <property type="entry name" value="F-box_dom"/>
</dbReference>
<evidence type="ECO:0000259" key="1">
    <source>
        <dbReference type="PROSITE" id="PS50181"/>
    </source>
</evidence>
<dbReference type="Proteomes" id="UP001239445">
    <property type="component" value="Unassembled WGS sequence"/>
</dbReference>
<dbReference type="AlphaFoldDB" id="A0AAJ0FEH2"/>
<evidence type="ECO:0000313" key="2">
    <source>
        <dbReference type="EMBL" id="KAK1758160.1"/>
    </source>
</evidence>
<comment type="caution">
    <text evidence="2">The sequence shown here is derived from an EMBL/GenBank/DDBJ whole genome shotgun (WGS) entry which is preliminary data.</text>
</comment>
<protein>
    <recommendedName>
        <fullName evidence="1">F-box domain-containing protein</fullName>
    </recommendedName>
</protein>
<sequence length="543" mass="62111">MATFLAWIKTVCPCGRREVETENEADIDDGINKVDAADVEDITEQVDEADVANEVAEEVADEVAGRGQLPPQLSISAGGQVNTRQQVEKKHEHHHHYPWRVPLSLRAPESAGIDPLVAAHVHNANHSPIYRLPDELVLQVLRYLGDDLLTMLCLRRVATRFRRIIDDRKIWKVLCINRCLERRSHRIFEREYLFPKDLRQELWHRIQRDGACDQCRMLRAGYPDNSDSGWPHRECPVVSRSPLGLHCHGCSSGGHDVHPCLACHGAVRLCEHVNISWADMQPYLSEWQQQPDDLDGQACLDGFSVECRHLSHDTRCRAEDAPTWPRASLKSERHWRSRWVVFLALEWKPHSGPDVFSLTSEMRAPASEMRTLFQRHRQGAAEILMPSSPQAPFPEMAGFEDPECRCLYYETGSDQRSSSASASKPTQRTLFWPCTWSHGHIYVRHHGRERTCELVSIRAHSAHRTTNSYCLVTEYCRNITVCWMVKRGGVGVVIPAYDWYHAVDPDLSPSPRSAKTPCRDKSCINYYRSPASFACRDYQLLKI</sequence>
<dbReference type="SUPFAM" id="SSF81383">
    <property type="entry name" value="F-box domain"/>
    <property type="match status" value="1"/>
</dbReference>
<dbReference type="InterPro" id="IPR036047">
    <property type="entry name" value="F-box-like_dom_sf"/>
</dbReference>
<dbReference type="EMBL" id="MU839829">
    <property type="protein sequence ID" value="KAK1758160.1"/>
    <property type="molecule type" value="Genomic_DNA"/>
</dbReference>
<accession>A0AAJ0FEH2</accession>
<dbReference type="PROSITE" id="PS50181">
    <property type="entry name" value="FBOX"/>
    <property type="match status" value="1"/>
</dbReference>
<evidence type="ECO:0000313" key="3">
    <source>
        <dbReference type="Proteomes" id="UP001239445"/>
    </source>
</evidence>